<comment type="subcellular location">
    <subcellularLocation>
        <location evidence="1">Nucleus</location>
        <location evidence="1">Nucleolus</location>
    </subcellularLocation>
</comment>
<evidence type="ECO:0000256" key="4">
    <source>
        <dbReference type="PROSITE-ProRule" id="PRU00176"/>
    </source>
</evidence>
<dbReference type="InterPro" id="IPR012677">
    <property type="entry name" value="Nucleotide-bd_a/b_plait_sf"/>
</dbReference>
<dbReference type="InterPro" id="IPR035979">
    <property type="entry name" value="RBD_domain_sf"/>
</dbReference>
<keyword evidence="8" id="KW-1185">Reference proteome</keyword>
<keyword evidence="3" id="KW-0539">Nucleus</keyword>
<name>A0A484BML8_DRONA</name>
<dbReference type="AlphaFoldDB" id="A0A484BML8"/>
<dbReference type="InterPro" id="IPR000504">
    <property type="entry name" value="RRM_dom"/>
</dbReference>
<feature type="region of interest" description="Disordered" evidence="5">
    <location>
        <begin position="1"/>
        <end position="48"/>
    </location>
</feature>
<reference evidence="7 8" key="1">
    <citation type="journal article" date="2019" name="J. Hered.">
        <title>An Improved Genome Assembly for Drosophila navojoa, the Basal Species in the mojavensis Cluster.</title>
        <authorList>
            <person name="Vanderlinde T."/>
            <person name="Dupim E.G."/>
            <person name="Nazario-Yepiz N.O."/>
            <person name="Carvalho A.B."/>
        </authorList>
    </citation>
    <scope>NUCLEOTIDE SEQUENCE [LARGE SCALE GENOMIC DNA]</scope>
    <source>
        <strain evidence="7">Navoj_Jal97</strain>
        <tissue evidence="7">Whole organism</tissue>
    </source>
</reference>
<evidence type="ECO:0000259" key="6">
    <source>
        <dbReference type="PROSITE" id="PS50102"/>
    </source>
</evidence>
<dbReference type="GO" id="GO:0003723">
    <property type="term" value="F:RNA binding"/>
    <property type="evidence" value="ECO:0007669"/>
    <property type="project" value="UniProtKB-UniRule"/>
</dbReference>
<accession>A0A484BML8</accession>
<sequence length="357" mass="40017">MPAVRKPKPQMVQKQVTPSKSPAQAKTVISGQLKKKLGKAKPAPKERKERGVVFIKHLPHGFFEQQLRQYFKQFGHVTRLRLARSERTGGSKGYAFVEFEYPEVAKVAANTMDNYLMFQKVVKATYIPPEKQKINYFKNTVKKVTNKAGKEIYVSDVTKTIQRSVKQHNDWTEAACQKRTVAGIKKLKQMEKKYKHLGIDISNLILEPVKKLKDTEQSKPSTSKKPKGEKKEPELADLLGNTITEDSDDEDYVDASDDDSEPELKSAEDDSDDSEEEDLKAVKPKAAPKKVQNKNTGAERLVELTKRKPGTGGVQKKKKPVAAPKAAQKSATKTLQLAAAKQLAKPLQKKIGKKLKK</sequence>
<dbReference type="STRING" id="7232.A0A484BML8"/>
<dbReference type="CDD" id="cd12307">
    <property type="entry name" value="RRM_NIFK_like"/>
    <property type="match status" value="1"/>
</dbReference>
<evidence type="ECO:0000256" key="1">
    <source>
        <dbReference type="ARBA" id="ARBA00004604"/>
    </source>
</evidence>
<dbReference type="OMA" id="YFKQFGH"/>
<evidence type="ECO:0000256" key="5">
    <source>
        <dbReference type="SAM" id="MobiDB-lite"/>
    </source>
</evidence>
<feature type="compositionally biased region" description="Acidic residues" evidence="5">
    <location>
        <begin position="245"/>
        <end position="261"/>
    </location>
</feature>
<gene>
    <name evidence="7" type="ORF">AWZ03_003537</name>
</gene>
<proteinExistence type="predicted"/>
<feature type="region of interest" description="Disordered" evidence="5">
    <location>
        <begin position="212"/>
        <end position="329"/>
    </location>
</feature>
<feature type="compositionally biased region" description="Acidic residues" evidence="5">
    <location>
        <begin position="269"/>
        <end position="278"/>
    </location>
</feature>
<dbReference type="OrthoDB" id="21467at2759"/>
<dbReference type="Gene3D" id="3.30.70.330">
    <property type="match status" value="1"/>
</dbReference>
<dbReference type="EMBL" id="LSRL02000018">
    <property type="protein sequence ID" value="TDG50027.1"/>
    <property type="molecule type" value="Genomic_DNA"/>
</dbReference>
<dbReference type="GO" id="GO:0005730">
    <property type="term" value="C:nucleolus"/>
    <property type="evidence" value="ECO:0007669"/>
    <property type="project" value="UniProtKB-SubCell"/>
</dbReference>
<organism evidence="7 8">
    <name type="scientific">Drosophila navojoa</name>
    <name type="common">Fruit fly</name>
    <dbReference type="NCBI Taxonomy" id="7232"/>
    <lineage>
        <taxon>Eukaryota</taxon>
        <taxon>Metazoa</taxon>
        <taxon>Ecdysozoa</taxon>
        <taxon>Arthropoda</taxon>
        <taxon>Hexapoda</taxon>
        <taxon>Insecta</taxon>
        <taxon>Pterygota</taxon>
        <taxon>Neoptera</taxon>
        <taxon>Endopterygota</taxon>
        <taxon>Diptera</taxon>
        <taxon>Brachycera</taxon>
        <taxon>Muscomorpha</taxon>
        <taxon>Ephydroidea</taxon>
        <taxon>Drosophilidae</taxon>
        <taxon>Drosophila</taxon>
    </lineage>
</organism>
<dbReference type="Proteomes" id="UP000295192">
    <property type="component" value="Unassembled WGS sequence"/>
</dbReference>
<protein>
    <recommendedName>
        <fullName evidence="6">RRM domain-containing protein</fullName>
    </recommendedName>
</protein>
<evidence type="ECO:0000256" key="3">
    <source>
        <dbReference type="ARBA" id="ARBA00023242"/>
    </source>
</evidence>
<dbReference type="Pfam" id="PF00076">
    <property type="entry name" value="RRM_1"/>
    <property type="match status" value="1"/>
</dbReference>
<dbReference type="SUPFAM" id="SSF54928">
    <property type="entry name" value="RNA-binding domain, RBD"/>
    <property type="match status" value="1"/>
</dbReference>
<evidence type="ECO:0000313" key="8">
    <source>
        <dbReference type="Proteomes" id="UP000295192"/>
    </source>
</evidence>
<keyword evidence="2 4" id="KW-0694">RNA-binding</keyword>
<evidence type="ECO:0000256" key="2">
    <source>
        <dbReference type="ARBA" id="ARBA00022884"/>
    </source>
</evidence>
<evidence type="ECO:0000313" key="7">
    <source>
        <dbReference type="EMBL" id="TDG50027.1"/>
    </source>
</evidence>
<dbReference type="PANTHER" id="PTHR46754">
    <property type="entry name" value="MKI67 FHA DOMAIN-INTERACTING NUCLEOLAR PHOSPHOPROTEIN"/>
    <property type="match status" value="1"/>
</dbReference>
<dbReference type="SMART" id="SM00360">
    <property type="entry name" value="RRM"/>
    <property type="match status" value="1"/>
</dbReference>
<feature type="domain" description="RRM" evidence="6">
    <location>
        <begin position="51"/>
        <end position="129"/>
    </location>
</feature>
<feature type="compositionally biased region" description="Basic residues" evidence="5">
    <location>
        <begin position="282"/>
        <end position="292"/>
    </location>
</feature>
<dbReference type="PROSITE" id="PS50102">
    <property type="entry name" value="RRM"/>
    <property type="match status" value="1"/>
</dbReference>
<comment type="caution">
    <text evidence="7">The sequence shown here is derived from an EMBL/GenBank/DDBJ whole genome shotgun (WGS) entry which is preliminary data.</text>
</comment>
<feature type="compositionally biased region" description="Polar residues" evidence="5">
    <location>
        <begin position="12"/>
        <end position="30"/>
    </location>
</feature>